<evidence type="ECO:0000256" key="5">
    <source>
        <dbReference type="PROSITE-ProRule" id="PRU00335"/>
    </source>
</evidence>
<feature type="domain" description="HTH tetR-type" evidence="7">
    <location>
        <begin position="31"/>
        <end position="91"/>
    </location>
</feature>
<evidence type="ECO:0000313" key="9">
    <source>
        <dbReference type="Proteomes" id="UP001501138"/>
    </source>
</evidence>
<dbReference type="InterPro" id="IPR036271">
    <property type="entry name" value="Tet_transcr_reg_TetR-rel_C_sf"/>
</dbReference>
<accession>A0ABN2JX85</accession>
<gene>
    <name evidence="8" type="ORF">GCM10009809_41630</name>
</gene>
<keyword evidence="4" id="KW-0804">Transcription</keyword>
<keyword evidence="2" id="KW-0805">Transcription regulation</keyword>
<dbReference type="SUPFAM" id="SSF46689">
    <property type="entry name" value="Homeodomain-like"/>
    <property type="match status" value="1"/>
</dbReference>
<proteinExistence type="predicted"/>
<reference evidence="8 9" key="1">
    <citation type="journal article" date="2019" name="Int. J. Syst. Evol. Microbiol.">
        <title>The Global Catalogue of Microorganisms (GCM) 10K type strain sequencing project: providing services to taxonomists for standard genome sequencing and annotation.</title>
        <authorList>
            <consortium name="The Broad Institute Genomics Platform"/>
            <consortium name="The Broad Institute Genome Sequencing Center for Infectious Disease"/>
            <person name="Wu L."/>
            <person name="Ma J."/>
        </authorList>
    </citation>
    <scope>NUCLEOTIDE SEQUENCE [LARGE SCALE GENOMIC DNA]</scope>
    <source>
        <strain evidence="8 9">JCM 15589</strain>
    </source>
</reference>
<dbReference type="InterPro" id="IPR009057">
    <property type="entry name" value="Homeodomain-like_sf"/>
</dbReference>
<dbReference type="InterPro" id="IPR001647">
    <property type="entry name" value="HTH_TetR"/>
</dbReference>
<keyword evidence="3 5" id="KW-0238">DNA-binding</keyword>
<evidence type="ECO:0000256" key="1">
    <source>
        <dbReference type="ARBA" id="ARBA00022491"/>
    </source>
</evidence>
<dbReference type="PROSITE" id="PS50977">
    <property type="entry name" value="HTH_TETR_2"/>
    <property type="match status" value="1"/>
</dbReference>
<dbReference type="EMBL" id="BAAAPM010000011">
    <property type="protein sequence ID" value="GAA1741791.1"/>
    <property type="molecule type" value="Genomic_DNA"/>
</dbReference>
<dbReference type="InterPro" id="IPR050109">
    <property type="entry name" value="HTH-type_TetR-like_transc_reg"/>
</dbReference>
<name>A0ABN2JX85_9MICO</name>
<dbReference type="SUPFAM" id="SSF48498">
    <property type="entry name" value="Tetracyclin repressor-like, C-terminal domain"/>
    <property type="match status" value="1"/>
</dbReference>
<dbReference type="Gene3D" id="1.10.357.10">
    <property type="entry name" value="Tetracycline Repressor, domain 2"/>
    <property type="match status" value="1"/>
</dbReference>
<dbReference type="PRINTS" id="PR00455">
    <property type="entry name" value="HTHTETR"/>
</dbReference>
<dbReference type="PANTHER" id="PTHR30055">
    <property type="entry name" value="HTH-TYPE TRANSCRIPTIONAL REGULATOR RUTR"/>
    <property type="match status" value="1"/>
</dbReference>
<organism evidence="8 9">
    <name type="scientific">Isoptericola hypogeus</name>
    <dbReference type="NCBI Taxonomy" id="300179"/>
    <lineage>
        <taxon>Bacteria</taxon>
        <taxon>Bacillati</taxon>
        <taxon>Actinomycetota</taxon>
        <taxon>Actinomycetes</taxon>
        <taxon>Micrococcales</taxon>
        <taxon>Promicromonosporaceae</taxon>
        <taxon>Isoptericola</taxon>
    </lineage>
</organism>
<evidence type="ECO:0000313" key="8">
    <source>
        <dbReference type="EMBL" id="GAA1741791.1"/>
    </source>
</evidence>
<dbReference type="InterPro" id="IPR039538">
    <property type="entry name" value="BetI_C"/>
</dbReference>
<evidence type="ECO:0000256" key="2">
    <source>
        <dbReference type="ARBA" id="ARBA00023015"/>
    </source>
</evidence>
<evidence type="ECO:0000256" key="3">
    <source>
        <dbReference type="ARBA" id="ARBA00023125"/>
    </source>
</evidence>
<keyword evidence="1" id="KW-0678">Repressor</keyword>
<feature type="DNA-binding region" description="H-T-H motif" evidence="5">
    <location>
        <begin position="54"/>
        <end position="73"/>
    </location>
</feature>
<feature type="region of interest" description="Disordered" evidence="6">
    <location>
        <begin position="1"/>
        <end position="32"/>
    </location>
</feature>
<dbReference type="Pfam" id="PF13977">
    <property type="entry name" value="TetR_C_6"/>
    <property type="match status" value="1"/>
</dbReference>
<dbReference type="Proteomes" id="UP001501138">
    <property type="component" value="Unassembled WGS sequence"/>
</dbReference>
<protein>
    <recommendedName>
        <fullName evidence="7">HTH tetR-type domain-containing protein</fullName>
    </recommendedName>
</protein>
<dbReference type="RefSeq" id="WP_344250881.1">
    <property type="nucleotide sequence ID" value="NZ_BAAAPM010000011.1"/>
</dbReference>
<dbReference type="PANTHER" id="PTHR30055:SF234">
    <property type="entry name" value="HTH-TYPE TRANSCRIPTIONAL REGULATOR BETI"/>
    <property type="match status" value="1"/>
</dbReference>
<feature type="compositionally biased region" description="Low complexity" evidence="6">
    <location>
        <begin position="15"/>
        <end position="29"/>
    </location>
</feature>
<evidence type="ECO:0000256" key="4">
    <source>
        <dbReference type="ARBA" id="ARBA00023163"/>
    </source>
</evidence>
<feature type="compositionally biased region" description="Polar residues" evidence="6">
    <location>
        <begin position="1"/>
        <end position="13"/>
    </location>
</feature>
<evidence type="ECO:0000259" key="7">
    <source>
        <dbReference type="PROSITE" id="PS50977"/>
    </source>
</evidence>
<comment type="caution">
    <text evidence="8">The sequence shown here is derived from an EMBL/GenBank/DDBJ whole genome shotgun (WGS) entry which is preliminary data.</text>
</comment>
<evidence type="ECO:0000256" key="6">
    <source>
        <dbReference type="SAM" id="MobiDB-lite"/>
    </source>
</evidence>
<sequence>MPTPVHQTPQHDAQPTGVGPGRVRGPYRTGRARQKEILEEATVAFARDGYRGGSLRDIAGTIGVSAGTILHHFGSKEQLLIAVLEHRDRHSGDTVKQYTSSARVVDGVRRIVIEDEQQPGLMRLYVTLAAEAVSADHPAHDYFVQRYATLSNFIVEALRREGYQPPAGETLDDIASLVLSTIDGLQLQWLLNPNFSMIDRFDSMLATHGLLEFGATSKG</sequence>
<keyword evidence="9" id="KW-1185">Reference proteome</keyword>
<dbReference type="Pfam" id="PF00440">
    <property type="entry name" value="TetR_N"/>
    <property type="match status" value="1"/>
</dbReference>